<evidence type="ECO:0000313" key="5">
    <source>
        <dbReference type="EMBL" id="EEH56658.1"/>
    </source>
</evidence>
<dbReference type="PANTHER" id="PTHR14221">
    <property type="entry name" value="WD REPEAT DOMAIN 44"/>
    <property type="match status" value="1"/>
</dbReference>
<feature type="region of interest" description="Disordered" evidence="4">
    <location>
        <begin position="63"/>
        <end position="150"/>
    </location>
</feature>
<dbReference type="InterPro" id="IPR015943">
    <property type="entry name" value="WD40/YVTN_repeat-like_dom_sf"/>
</dbReference>
<dbReference type="STRING" id="564608.C1MUN4"/>
<protein>
    <submittedName>
        <fullName evidence="5">Predicted protein</fullName>
    </submittedName>
</protein>
<dbReference type="PROSITE" id="PS50082">
    <property type="entry name" value="WD_REPEATS_2"/>
    <property type="match status" value="3"/>
</dbReference>
<dbReference type="InterPro" id="IPR040324">
    <property type="entry name" value="WDR44/Dgr2"/>
</dbReference>
<evidence type="ECO:0000313" key="6">
    <source>
        <dbReference type="Proteomes" id="UP000001876"/>
    </source>
</evidence>
<dbReference type="PROSITE" id="PS50294">
    <property type="entry name" value="WD_REPEATS_REGION"/>
    <property type="match status" value="3"/>
</dbReference>
<feature type="compositionally biased region" description="Basic and acidic residues" evidence="4">
    <location>
        <begin position="772"/>
        <end position="791"/>
    </location>
</feature>
<dbReference type="OrthoDB" id="408728at2759"/>
<gene>
    <name evidence="5" type="ORF">MICPUCDRAFT_33947</name>
</gene>
<proteinExistence type="predicted"/>
<dbReference type="Pfam" id="PF00400">
    <property type="entry name" value="WD40"/>
    <property type="match status" value="4"/>
</dbReference>
<dbReference type="SUPFAM" id="SSF50978">
    <property type="entry name" value="WD40 repeat-like"/>
    <property type="match status" value="1"/>
</dbReference>
<reference evidence="5 6" key="1">
    <citation type="journal article" date="2009" name="Science">
        <title>Green evolution and dynamic adaptations revealed by genomes of the marine picoeukaryotes Micromonas.</title>
        <authorList>
            <person name="Worden A.Z."/>
            <person name="Lee J.H."/>
            <person name="Mock T."/>
            <person name="Rouze P."/>
            <person name="Simmons M.P."/>
            <person name="Aerts A.L."/>
            <person name="Allen A.E."/>
            <person name="Cuvelier M.L."/>
            <person name="Derelle E."/>
            <person name="Everett M.V."/>
            <person name="Foulon E."/>
            <person name="Grimwood J."/>
            <person name="Gundlach H."/>
            <person name="Henrissat B."/>
            <person name="Napoli C."/>
            <person name="McDonald S.M."/>
            <person name="Parker M.S."/>
            <person name="Rombauts S."/>
            <person name="Salamov A."/>
            <person name="Von Dassow P."/>
            <person name="Badger J.H."/>
            <person name="Coutinho P.M."/>
            <person name="Demir E."/>
            <person name="Dubchak I."/>
            <person name="Gentemann C."/>
            <person name="Eikrem W."/>
            <person name="Gready J.E."/>
            <person name="John U."/>
            <person name="Lanier W."/>
            <person name="Lindquist E.A."/>
            <person name="Lucas S."/>
            <person name="Mayer K.F."/>
            <person name="Moreau H."/>
            <person name="Not F."/>
            <person name="Otillar R."/>
            <person name="Panaud O."/>
            <person name="Pangilinan J."/>
            <person name="Paulsen I."/>
            <person name="Piegu B."/>
            <person name="Poliakov A."/>
            <person name="Robbens S."/>
            <person name="Schmutz J."/>
            <person name="Toulza E."/>
            <person name="Wyss T."/>
            <person name="Zelensky A."/>
            <person name="Zhou K."/>
            <person name="Armbrust E.V."/>
            <person name="Bhattacharya D."/>
            <person name="Goodenough U.W."/>
            <person name="Van de Peer Y."/>
            <person name="Grigoriev I.V."/>
        </authorList>
    </citation>
    <scope>NUCLEOTIDE SEQUENCE [LARGE SCALE GENOMIC DNA]</scope>
    <source>
        <strain evidence="5 6">CCMP1545</strain>
    </source>
</reference>
<evidence type="ECO:0000256" key="2">
    <source>
        <dbReference type="ARBA" id="ARBA00022737"/>
    </source>
</evidence>
<dbReference type="InterPro" id="IPR020472">
    <property type="entry name" value="WD40_PAC1"/>
</dbReference>
<dbReference type="InterPro" id="IPR019775">
    <property type="entry name" value="WD40_repeat_CS"/>
</dbReference>
<keyword evidence="1 3" id="KW-0853">WD repeat</keyword>
<feature type="compositionally biased region" description="Low complexity" evidence="4">
    <location>
        <begin position="305"/>
        <end position="325"/>
    </location>
</feature>
<feature type="compositionally biased region" description="Acidic residues" evidence="4">
    <location>
        <begin position="1"/>
        <end position="21"/>
    </location>
</feature>
<feature type="repeat" description="WD" evidence="3">
    <location>
        <begin position="363"/>
        <end position="404"/>
    </location>
</feature>
<dbReference type="Proteomes" id="UP000001876">
    <property type="component" value="Unassembled WGS sequence"/>
</dbReference>
<dbReference type="PROSITE" id="PS00678">
    <property type="entry name" value="WD_REPEATS_1"/>
    <property type="match status" value="1"/>
</dbReference>
<name>C1MUN4_MICPC</name>
<feature type="region of interest" description="Disordered" evidence="4">
    <location>
        <begin position="224"/>
        <end position="340"/>
    </location>
</feature>
<feature type="region of interest" description="Disordered" evidence="4">
    <location>
        <begin position="1"/>
        <end position="50"/>
    </location>
</feature>
<organism evidence="6">
    <name type="scientific">Micromonas pusilla (strain CCMP1545)</name>
    <name type="common">Picoplanktonic green alga</name>
    <dbReference type="NCBI Taxonomy" id="564608"/>
    <lineage>
        <taxon>Eukaryota</taxon>
        <taxon>Viridiplantae</taxon>
        <taxon>Chlorophyta</taxon>
        <taxon>Mamiellophyceae</taxon>
        <taxon>Mamiellales</taxon>
        <taxon>Mamiellaceae</taxon>
        <taxon>Micromonas</taxon>
    </lineage>
</organism>
<dbReference type="InterPro" id="IPR036322">
    <property type="entry name" value="WD40_repeat_dom_sf"/>
</dbReference>
<dbReference type="GeneID" id="9684667"/>
<dbReference type="PANTHER" id="PTHR14221:SF0">
    <property type="entry name" value="WD REPEAT-CONTAINING PROTEIN 44"/>
    <property type="match status" value="1"/>
</dbReference>
<dbReference type="KEGG" id="mpp:MICPUCDRAFT_33947"/>
<feature type="compositionally biased region" description="Gly residues" evidence="4">
    <location>
        <begin position="114"/>
        <end position="133"/>
    </location>
</feature>
<dbReference type="InterPro" id="IPR001680">
    <property type="entry name" value="WD40_rpt"/>
</dbReference>
<evidence type="ECO:0000256" key="4">
    <source>
        <dbReference type="SAM" id="MobiDB-lite"/>
    </source>
</evidence>
<sequence length="825" mass="86540">MTAGDSESDMSSEDEFFDADNESFRSEPPSPSWLTRASGGGASAAPAGLDGGTMVLSEVAATMPSVTGQASPPPGADPAGEAADSVPSSPTGAIAAVRVSGEGWGRSNGDAPVEGGGGGGGGGSRGGSVGGSRDGTPKSSTSSAVKEFEMEKVFRIKDLDTGNEFLVDEAAADSMMGGKTLSDRGDGRGGGDASAAVVRDLQTGRSLTIAEFEASMGLSPLMREMHLREGMQETSQGDGGGAGGKPKPPKTAVDGAEKTKKKKKFGRNPKRWLKKRMGLVHGHGDDPASPSKQKGGPGYVENADDPAMAAIRAAAAASGQPAPADSTAPHPGFGREPPGSAIKVNVNRKIYKEYTELRLVQRIEAHQDAIWTMRFSHDGEYLATAGQDKVVRVWELDRDDVAEGASAGAGAGDGAGLGLGEREKGKISGEGIFKSKPLREYTGHTGDVLDLCWSHTNWLLSSSMDKTVRLWYMTMDECLRIFSHQDFVTAIDFHPINDKYFLSGSLDGKLRFWNIPDHRVADWVDIGEMVTAATFTSDGSCAVAGSYKGKCHFYSMDGVRFDYLTQLDVRNRSSTKPGGKKVTGLQFMPGDDTKLLVTSNDSRIRVYDGANGYSLACKYKGHRNNNSQIRASFSNAADFIVCGSEDENVYVWSTVNSFVPSINPMYTGYRRDKHSSYEQFAAQADISTVALFAPPEVSAARGGAAAAACDAARAKITGKPTRAAAALFKGRKGSIQSPSMRDELDDLASATTGSGGSGGGGDGASEDDGEGGEGKKSKQLDARAEARAEGERAFASGTAIGKVIATSGYSGEIRIFENVGSPCWL</sequence>
<keyword evidence="2" id="KW-0677">Repeat</keyword>
<accession>C1MUN4</accession>
<feature type="region of interest" description="Disordered" evidence="4">
    <location>
        <begin position="171"/>
        <end position="195"/>
    </location>
</feature>
<dbReference type="PRINTS" id="PR00320">
    <property type="entry name" value="GPROTEINBRPT"/>
</dbReference>
<dbReference type="RefSeq" id="XP_003059526.1">
    <property type="nucleotide sequence ID" value="XM_003059480.1"/>
</dbReference>
<feature type="region of interest" description="Disordered" evidence="4">
    <location>
        <begin position="746"/>
        <end position="791"/>
    </location>
</feature>
<feature type="repeat" description="WD" evidence="3">
    <location>
        <begin position="481"/>
        <end position="515"/>
    </location>
</feature>
<evidence type="ECO:0000256" key="3">
    <source>
        <dbReference type="PROSITE-ProRule" id="PRU00221"/>
    </source>
</evidence>
<dbReference type="EMBL" id="GG663740">
    <property type="protein sequence ID" value="EEH56658.1"/>
    <property type="molecule type" value="Genomic_DNA"/>
</dbReference>
<feature type="compositionally biased region" description="Basic residues" evidence="4">
    <location>
        <begin position="259"/>
        <end position="278"/>
    </location>
</feature>
<feature type="compositionally biased region" description="Gly residues" evidence="4">
    <location>
        <begin position="753"/>
        <end position="763"/>
    </location>
</feature>
<evidence type="ECO:0000256" key="1">
    <source>
        <dbReference type="ARBA" id="ARBA00022574"/>
    </source>
</evidence>
<dbReference type="SMART" id="SM00320">
    <property type="entry name" value="WD40"/>
    <property type="match status" value="6"/>
</dbReference>
<dbReference type="Gene3D" id="2.130.10.10">
    <property type="entry name" value="YVTN repeat-like/Quinoprotein amine dehydrogenase"/>
    <property type="match status" value="1"/>
</dbReference>
<dbReference type="eggNOG" id="KOG0283">
    <property type="taxonomic scope" value="Eukaryota"/>
</dbReference>
<dbReference type="AlphaFoldDB" id="C1MUN4"/>
<keyword evidence="6" id="KW-1185">Reference proteome</keyword>
<feature type="repeat" description="WD" evidence="3">
    <location>
        <begin position="441"/>
        <end position="481"/>
    </location>
</feature>